<dbReference type="RefSeq" id="WP_166284724.1">
    <property type="nucleotide sequence ID" value="NZ_JAANNP010000120.1"/>
</dbReference>
<evidence type="ECO:0000259" key="9">
    <source>
        <dbReference type="Pfam" id="PF06429"/>
    </source>
</evidence>
<keyword evidence="5 7" id="KW-0964">Secreted</keyword>
<dbReference type="SUPFAM" id="SSF64518">
    <property type="entry name" value="Phase 1 flagellin"/>
    <property type="match status" value="1"/>
</dbReference>
<sequence length="466" mass="48639">MSSTFSGLNTAYSALVAQRRALETTGQNVANVNTPGYTRQRANLEAQGGPAVPAMYSKYEGAGDGVKVVGVDRITDTFLQSRAQNEAAKLASQQTIATSLSRIEDVFPEPSDSALGSNLADTWNAWADVANSPGDEAPRSALLQQAQTLTGNINAASKNLSDQWSQQRDELSVTVDEVNVAAKGIAELNLAIRRDTQAGVPANELKDRRDALVDKLASLVGATGRQGEDGVVDVYLGGTAIVRGADADALRLEGPTKLADVTAASQLRIVRDKDGYPSSVSSGKAAGALETLNSTLPTYSQKLDGLASTVATSVNAIWSTGYDLDGNPAGGNFFGSSDGGPVKAANLTVLVTDPRKVAASGDAAKRLDNAVANKIAAIAGKVDGPDGVYRDLVANLAVESQTAQTRLTTQKSVSEKATDALDSVRGVDTDEEMTNLLAYQRGYEAAARVMNSINSTLDTLINMVGR</sequence>
<feature type="domain" description="Flagellar hook-associated protein FlgK helical" evidence="10">
    <location>
        <begin position="100"/>
        <end position="334"/>
    </location>
</feature>
<dbReference type="PANTHER" id="PTHR30033">
    <property type="entry name" value="FLAGELLAR HOOK-ASSOCIATED PROTEIN 1"/>
    <property type="match status" value="1"/>
</dbReference>
<keyword evidence="12" id="KW-1185">Reference proteome</keyword>
<evidence type="ECO:0000256" key="5">
    <source>
        <dbReference type="ARBA" id="ARBA00022525"/>
    </source>
</evidence>
<organism evidence="11 12">
    <name type="scientific">Motilibacter deserti</name>
    <dbReference type="NCBI Taxonomy" id="2714956"/>
    <lineage>
        <taxon>Bacteria</taxon>
        <taxon>Bacillati</taxon>
        <taxon>Actinomycetota</taxon>
        <taxon>Actinomycetes</taxon>
        <taxon>Motilibacterales</taxon>
        <taxon>Motilibacteraceae</taxon>
        <taxon>Motilibacter</taxon>
    </lineage>
</organism>
<dbReference type="InterPro" id="IPR053927">
    <property type="entry name" value="FlgK_helical"/>
</dbReference>
<dbReference type="Pfam" id="PF22638">
    <property type="entry name" value="FlgK_D1"/>
    <property type="match status" value="1"/>
</dbReference>
<comment type="caution">
    <text evidence="11">The sequence shown here is derived from an EMBL/GenBank/DDBJ whole genome shotgun (WGS) entry which is preliminary data.</text>
</comment>
<protein>
    <recommendedName>
        <fullName evidence="4 7">Flagellar hook-associated protein 1</fullName>
        <shortName evidence="7">HAP1</shortName>
    </recommendedName>
</protein>
<evidence type="ECO:0000256" key="1">
    <source>
        <dbReference type="ARBA" id="ARBA00004365"/>
    </source>
</evidence>
<reference evidence="11 12" key="1">
    <citation type="submission" date="2020-03" db="EMBL/GenBank/DDBJ databases">
        <title>Two novel Motilibacter sp.</title>
        <authorList>
            <person name="Liu S."/>
        </authorList>
    </citation>
    <scope>NUCLEOTIDE SEQUENCE [LARGE SCALE GENOMIC DNA]</scope>
    <source>
        <strain evidence="11 12">E257</strain>
    </source>
</reference>
<evidence type="ECO:0000256" key="3">
    <source>
        <dbReference type="ARBA" id="ARBA00009677"/>
    </source>
</evidence>
<keyword evidence="11" id="KW-0282">Flagellum</keyword>
<comment type="similarity">
    <text evidence="3 7">Belongs to the flagella basal body rod proteins family.</text>
</comment>
<evidence type="ECO:0000259" key="10">
    <source>
        <dbReference type="Pfam" id="PF22638"/>
    </source>
</evidence>
<dbReference type="PANTHER" id="PTHR30033:SF1">
    <property type="entry name" value="FLAGELLAR HOOK-ASSOCIATED PROTEIN 1"/>
    <property type="match status" value="1"/>
</dbReference>
<evidence type="ECO:0000256" key="7">
    <source>
        <dbReference type="RuleBase" id="RU362065"/>
    </source>
</evidence>
<keyword evidence="6 7" id="KW-0975">Bacterial flagellum</keyword>
<dbReference type="InterPro" id="IPR010930">
    <property type="entry name" value="Flg_bb/hook_C_dom"/>
</dbReference>
<name>A0ABX0GZM8_9ACTN</name>
<dbReference type="NCBIfam" id="TIGR02492">
    <property type="entry name" value="flgK_ends"/>
    <property type="match status" value="1"/>
</dbReference>
<dbReference type="InterPro" id="IPR002371">
    <property type="entry name" value="FlgK"/>
</dbReference>
<dbReference type="EMBL" id="JAANNP010000120">
    <property type="protein sequence ID" value="NHC16267.1"/>
    <property type="molecule type" value="Genomic_DNA"/>
</dbReference>
<feature type="domain" description="Flagellar basal-body/hook protein C-terminal" evidence="9">
    <location>
        <begin position="426"/>
        <end position="463"/>
    </location>
</feature>
<accession>A0ABX0GZM8</accession>
<evidence type="ECO:0000313" key="12">
    <source>
        <dbReference type="Proteomes" id="UP000800981"/>
    </source>
</evidence>
<dbReference type="InterPro" id="IPR001444">
    <property type="entry name" value="Flag_bb_rod_N"/>
</dbReference>
<keyword evidence="11" id="KW-0966">Cell projection</keyword>
<dbReference type="Proteomes" id="UP000800981">
    <property type="component" value="Unassembled WGS sequence"/>
</dbReference>
<evidence type="ECO:0000256" key="6">
    <source>
        <dbReference type="ARBA" id="ARBA00023143"/>
    </source>
</evidence>
<evidence type="ECO:0000256" key="4">
    <source>
        <dbReference type="ARBA" id="ARBA00016244"/>
    </source>
</evidence>
<dbReference type="Pfam" id="PF06429">
    <property type="entry name" value="Flg_bbr_C"/>
    <property type="match status" value="1"/>
</dbReference>
<feature type="domain" description="Flagellar basal body rod protein N-terminal" evidence="8">
    <location>
        <begin position="8"/>
        <end position="38"/>
    </location>
</feature>
<comment type="subcellular location">
    <subcellularLocation>
        <location evidence="1 7">Bacterial flagellum</location>
    </subcellularLocation>
    <subcellularLocation>
        <location evidence="2 7">Secreted</location>
    </subcellularLocation>
</comment>
<dbReference type="PRINTS" id="PR01005">
    <property type="entry name" value="FLGHOOKAP1"/>
</dbReference>
<proteinExistence type="inferred from homology"/>
<dbReference type="Pfam" id="PF00460">
    <property type="entry name" value="Flg_bb_rod"/>
    <property type="match status" value="1"/>
</dbReference>
<gene>
    <name evidence="7 11" type="primary">flgK</name>
    <name evidence="11" type="ORF">G9H71_21000</name>
</gene>
<keyword evidence="11" id="KW-0969">Cilium</keyword>
<evidence type="ECO:0000256" key="2">
    <source>
        <dbReference type="ARBA" id="ARBA00004613"/>
    </source>
</evidence>
<evidence type="ECO:0000259" key="8">
    <source>
        <dbReference type="Pfam" id="PF00460"/>
    </source>
</evidence>
<evidence type="ECO:0000313" key="11">
    <source>
        <dbReference type="EMBL" id="NHC16267.1"/>
    </source>
</evidence>